<dbReference type="Proteomes" id="UP000245880">
    <property type="component" value="Unassembled WGS sequence"/>
</dbReference>
<evidence type="ECO:0000313" key="1">
    <source>
        <dbReference type="EMBL" id="PWJ56936.1"/>
    </source>
</evidence>
<evidence type="ECO:0000313" key="2">
    <source>
        <dbReference type="Proteomes" id="UP000245880"/>
    </source>
</evidence>
<evidence type="ECO:0008006" key="3">
    <source>
        <dbReference type="Google" id="ProtNLM"/>
    </source>
</evidence>
<dbReference type="OrthoDB" id="976022at2"/>
<dbReference type="PROSITE" id="PS51257">
    <property type="entry name" value="PROKAR_LIPOPROTEIN"/>
    <property type="match status" value="1"/>
</dbReference>
<name>A0A316AGM1_9BACT</name>
<dbReference type="AlphaFoldDB" id="A0A316AGM1"/>
<gene>
    <name evidence="1" type="ORF">CLV98_10945</name>
</gene>
<dbReference type="EMBL" id="QGDT01000009">
    <property type="protein sequence ID" value="PWJ56936.1"/>
    <property type="molecule type" value="Genomic_DNA"/>
</dbReference>
<dbReference type="Pfam" id="PF25594">
    <property type="entry name" value="GldB_lipo"/>
    <property type="match status" value="1"/>
</dbReference>
<keyword evidence="2" id="KW-1185">Reference proteome</keyword>
<organism evidence="1 2">
    <name type="scientific">Dyadobacter jejuensis</name>
    <dbReference type="NCBI Taxonomy" id="1082580"/>
    <lineage>
        <taxon>Bacteria</taxon>
        <taxon>Pseudomonadati</taxon>
        <taxon>Bacteroidota</taxon>
        <taxon>Cytophagia</taxon>
        <taxon>Cytophagales</taxon>
        <taxon>Spirosomataceae</taxon>
        <taxon>Dyadobacter</taxon>
    </lineage>
</organism>
<dbReference type="RefSeq" id="WP_109675763.1">
    <property type="nucleotide sequence ID" value="NZ_QGDT01000009.1"/>
</dbReference>
<sequence>MNKILFLFLLLAWASCDVQRQDDPKNAQALPLVYENLDKELLAATSAKDVEIILNKHPRMGHYYFSDFEGTTAELAQQLFQIIDNPDFQRFSNQIDSLVGNRETAIINPLQQAFGNIKSQFPSFQAPKIAFIQTGFLGNDLYVSDSLIVVGLDYFGGPQAAFRPQVFDYQLRRYQSSNIVPAIIYYISERYNRQDPQDQTLLADMIGIGKSFEFVKQVLPEYPDSLIIGYSEDNLRRAYNSQGDIWAYIIGRKLLYETNIATKDKYLGERPFVVEMGPDIPGGIGRWIGWRIVNKYVSEHPEVTLPELMNMDKAGNLLQEARYKGEKDEEE</sequence>
<accession>A0A316AGM1</accession>
<protein>
    <recommendedName>
        <fullName evidence="3">Gliding motility-associated lipoprotein GldB</fullName>
    </recommendedName>
</protein>
<dbReference type="InterPro" id="IPR019853">
    <property type="entry name" value="GldB-like"/>
</dbReference>
<proteinExistence type="predicted"/>
<reference evidence="1 2" key="1">
    <citation type="submission" date="2018-03" db="EMBL/GenBank/DDBJ databases">
        <title>Genomic Encyclopedia of Archaeal and Bacterial Type Strains, Phase II (KMG-II): from individual species to whole genera.</title>
        <authorList>
            <person name="Goeker M."/>
        </authorList>
    </citation>
    <scope>NUCLEOTIDE SEQUENCE [LARGE SCALE GENOMIC DNA]</scope>
    <source>
        <strain evidence="1 2">DSM 100346</strain>
    </source>
</reference>
<comment type="caution">
    <text evidence="1">The sequence shown here is derived from an EMBL/GenBank/DDBJ whole genome shotgun (WGS) entry which is preliminary data.</text>
</comment>